<accession>K2G0X2</accession>
<dbReference type="Gene3D" id="2.60.40.10">
    <property type="entry name" value="Immunoglobulins"/>
    <property type="match status" value="1"/>
</dbReference>
<gene>
    <name evidence="1" type="ORF">ACD_3C00144G0001</name>
</gene>
<proteinExistence type="predicted"/>
<dbReference type="Gene3D" id="2.60.120.260">
    <property type="entry name" value="Galactose-binding domain-like"/>
    <property type="match status" value="2"/>
</dbReference>
<sequence>MKNAPLKKNIYMFLWKSLSIMLIFVMLLAIFVPTPFAKVNAEAETNLISNPSVETASSNSYPLDWAIDRWGTNTATFSYPARGQDGNKGLRVEVKSYTSWDAKWYFNFVPVTPWKTYVFSDHYQSNIQSNVTLEYKTSSNAYSYVSLGDLPASPAWAKFTKSFIVPANATSVTVLHLLNKIWYLETDNFSLTLSWSTGSTDTQAPSISILSPVSNATVSWSVAISATGADNIWIVWIQFLLDGLNTGNELTSLPYTFSWDSTKASNWTHSLSAIARDAAGNKTTSAVVPIIVQNSNPPPPPPPASDELIPNPSVETASSNASIPLDWATDKWGTNTATFAYPVPGQDGSRGLRVEIKSYTKWDAKWYFNHVPVTPWKAYVFSDYYQSNLQSNVTLEYKTSSNTYSYVNLGNLPASPAWAKFTKSFIVPANATSVTVLHLLKKVWYLETDNFSLTLSWSTGSVDTQAPSISILSPVSNETVSWSVAISATGADNIWIVWIQFLLDGLNT</sequence>
<dbReference type="Pfam" id="PF17957">
    <property type="entry name" value="Big_7"/>
    <property type="match status" value="1"/>
</dbReference>
<organism evidence="1">
    <name type="scientific">uncultured bacterium</name>
    <name type="common">gcode 4</name>
    <dbReference type="NCBI Taxonomy" id="1234023"/>
    <lineage>
        <taxon>Bacteria</taxon>
        <taxon>environmental samples</taxon>
    </lineage>
</organism>
<dbReference type="AlphaFoldDB" id="K2G0X2"/>
<dbReference type="InterPro" id="IPR013783">
    <property type="entry name" value="Ig-like_fold"/>
</dbReference>
<reference evidence="1" key="1">
    <citation type="journal article" date="2012" name="Science">
        <title>Fermentation, hydrogen, and sulfur metabolism in multiple uncultivated bacterial phyla.</title>
        <authorList>
            <person name="Wrighton K.C."/>
            <person name="Thomas B.C."/>
            <person name="Sharon I."/>
            <person name="Miller C.S."/>
            <person name="Castelle C.J."/>
            <person name="VerBerkmoes N.C."/>
            <person name="Wilkins M.J."/>
            <person name="Hettich R.L."/>
            <person name="Lipton M.S."/>
            <person name="Williams K.H."/>
            <person name="Long P.E."/>
            <person name="Banfield J.F."/>
        </authorList>
    </citation>
    <scope>NUCLEOTIDE SEQUENCE [LARGE SCALE GENOMIC DNA]</scope>
</reference>
<feature type="non-terminal residue" evidence="1">
    <location>
        <position position="508"/>
    </location>
</feature>
<protein>
    <submittedName>
        <fullName evidence="1">Metallophosphoesterase</fullName>
    </submittedName>
</protein>
<name>K2G0X2_9BACT</name>
<comment type="caution">
    <text evidence="1">The sequence shown here is derived from an EMBL/GenBank/DDBJ whole genome shotgun (WGS) entry which is preliminary data.</text>
</comment>
<dbReference type="EMBL" id="AMFJ01000418">
    <property type="protein sequence ID" value="EKE27832.1"/>
    <property type="molecule type" value="Genomic_DNA"/>
</dbReference>
<evidence type="ECO:0000313" key="1">
    <source>
        <dbReference type="EMBL" id="EKE27832.1"/>
    </source>
</evidence>